<comment type="subcellular location">
    <subcellularLocation>
        <location evidence="1">Cell membrane</location>
        <topology evidence="1">Multi-pass membrane protein</topology>
    </subcellularLocation>
</comment>
<dbReference type="PRINTS" id="PR00237">
    <property type="entry name" value="GPCRRHODOPSN"/>
</dbReference>
<keyword evidence="6 10" id="KW-0472">Membrane</keyword>
<evidence type="ECO:0000256" key="4">
    <source>
        <dbReference type="ARBA" id="ARBA00022989"/>
    </source>
</evidence>
<dbReference type="OMA" id="KSRAPYH"/>
<evidence type="ECO:0000313" key="13">
    <source>
        <dbReference type="EMBL" id="EFO25267.2"/>
    </source>
</evidence>
<feature type="transmembrane region" description="Helical" evidence="10">
    <location>
        <begin position="140"/>
        <end position="159"/>
    </location>
</feature>
<organism evidence="13">
    <name type="scientific">Loa loa</name>
    <name type="common">Eye worm</name>
    <name type="synonym">Filaria loa</name>
    <dbReference type="NCBI Taxonomy" id="7209"/>
    <lineage>
        <taxon>Eukaryota</taxon>
        <taxon>Metazoa</taxon>
        <taxon>Ecdysozoa</taxon>
        <taxon>Nematoda</taxon>
        <taxon>Chromadorea</taxon>
        <taxon>Rhabditida</taxon>
        <taxon>Spirurina</taxon>
        <taxon>Spiruromorpha</taxon>
        <taxon>Filarioidea</taxon>
        <taxon>Onchocercidae</taxon>
        <taxon>Loa</taxon>
    </lineage>
</organism>
<feature type="transmembrane region" description="Helical" evidence="10">
    <location>
        <begin position="179"/>
        <end position="201"/>
    </location>
</feature>
<dbReference type="GO" id="GO:0042277">
    <property type="term" value="F:peptide binding"/>
    <property type="evidence" value="ECO:0007669"/>
    <property type="project" value="TreeGrafter"/>
</dbReference>
<evidence type="ECO:0000256" key="3">
    <source>
        <dbReference type="ARBA" id="ARBA00022692"/>
    </source>
</evidence>
<keyword evidence="5 9" id="KW-0297">G-protein coupled receptor</keyword>
<feature type="transmembrane region" description="Helical" evidence="10">
    <location>
        <begin position="34"/>
        <end position="58"/>
    </location>
</feature>
<sequence length="335" mass="38709">MCSKYASVIFVVLLAADRYCAICCPTLCTRYRNYCAAVSSSVIAWILAFSAAIPLYLYSEVVELQTNSTGELNRLVCIAKWPGLTSARWYITFSSILIYVAPLALMTYFNYHVLKKLRKALRNSKRLKRTSKSRAPYHRVTRLVLCVVIFHAACWSPFWLFNLLSSIFRFRIHTCFNRLIINVIHLFPYINCALNPLLYAANAENFRGAFRSLFKASFNDSKPLSTTRRKASQIIVVESFFTQIIDPYMVSLPFRHYFTAKKQRFGWCIGRNHSIMARPPVISSCKNEIIVEHIELNKSNHSKSQHYGAVIYRNPLLEPRCNHALDQNYNNYLLP</sequence>
<feature type="transmembrane region" description="Helical" evidence="10">
    <location>
        <begin position="89"/>
        <end position="109"/>
    </location>
</feature>
<dbReference type="PANTHER" id="PTHR24229">
    <property type="entry name" value="NEUROPEPTIDES RECEPTOR"/>
    <property type="match status" value="1"/>
</dbReference>
<dbReference type="PROSITE" id="PS00237">
    <property type="entry name" value="G_PROTEIN_RECEP_F1_1"/>
    <property type="match status" value="1"/>
</dbReference>
<evidence type="ECO:0000256" key="6">
    <source>
        <dbReference type="ARBA" id="ARBA00023136"/>
    </source>
</evidence>
<keyword evidence="4 10" id="KW-1133">Transmembrane helix</keyword>
<evidence type="ECO:0000256" key="10">
    <source>
        <dbReference type="SAM" id="Phobius"/>
    </source>
</evidence>
<dbReference type="PROSITE" id="PS50262">
    <property type="entry name" value="G_PROTEIN_RECEP_F1_2"/>
    <property type="match status" value="1"/>
</dbReference>
<name>A0A1S0U4N3_LOALO</name>
<accession>A0A1S0U4N3</accession>
<dbReference type="FunCoup" id="A0A1S0U4N3">
    <property type="interactions" value="69"/>
</dbReference>
<evidence type="ECO:0000256" key="2">
    <source>
        <dbReference type="ARBA" id="ARBA00022475"/>
    </source>
</evidence>
<evidence type="ECO:0000256" key="9">
    <source>
        <dbReference type="RuleBase" id="RU000688"/>
    </source>
</evidence>
<gene>
    <name evidence="13" type="ORF">LOAG_03214</name>
</gene>
<feature type="domain" description="G-protein coupled receptors family 1 profile" evidence="12">
    <location>
        <begin position="1"/>
        <end position="199"/>
    </location>
</feature>
<dbReference type="GO" id="GO:0005886">
    <property type="term" value="C:plasma membrane"/>
    <property type="evidence" value="ECO:0007669"/>
    <property type="project" value="UniProtKB-SubCell"/>
</dbReference>
<dbReference type="Gene3D" id="1.20.1070.10">
    <property type="entry name" value="Rhodopsin 7-helix transmembrane proteins"/>
    <property type="match status" value="1"/>
</dbReference>
<keyword evidence="11" id="KW-0732">Signal</keyword>
<dbReference type="InterPro" id="IPR000276">
    <property type="entry name" value="GPCR_Rhodpsn"/>
</dbReference>
<protein>
    <submittedName>
        <fullName evidence="13">Unidentified vitellogenin-linked transcript protein 6</fullName>
    </submittedName>
</protein>
<keyword evidence="3 9" id="KW-0812">Transmembrane</keyword>
<dbReference type="SUPFAM" id="SSF81321">
    <property type="entry name" value="Family A G protein-coupled receptor-like"/>
    <property type="match status" value="1"/>
</dbReference>
<dbReference type="OrthoDB" id="6076970at2759"/>
<evidence type="ECO:0000256" key="7">
    <source>
        <dbReference type="ARBA" id="ARBA00023170"/>
    </source>
</evidence>
<proteinExistence type="inferred from homology"/>
<comment type="similarity">
    <text evidence="9">Belongs to the G-protein coupled receptor 1 family.</text>
</comment>
<evidence type="ECO:0000256" key="5">
    <source>
        <dbReference type="ARBA" id="ARBA00023040"/>
    </source>
</evidence>
<evidence type="ECO:0000256" key="8">
    <source>
        <dbReference type="ARBA" id="ARBA00023224"/>
    </source>
</evidence>
<dbReference type="GO" id="GO:0043005">
    <property type="term" value="C:neuron projection"/>
    <property type="evidence" value="ECO:0007669"/>
    <property type="project" value="TreeGrafter"/>
</dbReference>
<dbReference type="AlphaFoldDB" id="A0A1S0U4N3"/>
<dbReference type="EMBL" id="JH712076">
    <property type="protein sequence ID" value="EFO25267.2"/>
    <property type="molecule type" value="Genomic_DNA"/>
</dbReference>
<dbReference type="InParanoid" id="A0A1S0U4N3"/>
<dbReference type="KEGG" id="loa:LOAG_03214"/>
<keyword evidence="2" id="KW-1003">Cell membrane</keyword>
<dbReference type="InterPro" id="IPR017452">
    <property type="entry name" value="GPCR_Rhodpsn_7TM"/>
</dbReference>
<evidence type="ECO:0000256" key="1">
    <source>
        <dbReference type="ARBA" id="ARBA00004651"/>
    </source>
</evidence>
<dbReference type="PANTHER" id="PTHR24229:SF50">
    <property type="entry name" value="G-PROTEIN COUPLED RECEPTORS FAMILY 1 PROFILE DOMAIN-CONTAINING PROTEIN"/>
    <property type="match status" value="1"/>
</dbReference>
<dbReference type="Pfam" id="PF00001">
    <property type="entry name" value="7tm_1"/>
    <property type="match status" value="1"/>
</dbReference>
<dbReference type="GeneID" id="9940607"/>
<dbReference type="CDD" id="cd00637">
    <property type="entry name" value="7tm_classA_rhodopsin-like"/>
    <property type="match status" value="1"/>
</dbReference>
<dbReference type="RefSeq" id="XP_020303376.1">
    <property type="nucleotide sequence ID" value="XM_020446258.1"/>
</dbReference>
<keyword evidence="7 9" id="KW-0675">Receptor</keyword>
<keyword evidence="8 9" id="KW-0807">Transducer</keyword>
<evidence type="ECO:0000256" key="11">
    <source>
        <dbReference type="SAM" id="SignalP"/>
    </source>
</evidence>
<dbReference type="CTD" id="9940607"/>
<feature type="chain" id="PRO_5010265541" evidence="11">
    <location>
        <begin position="22"/>
        <end position="335"/>
    </location>
</feature>
<dbReference type="GO" id="GO:0004930">
    <property type="term" value="F:G protein-coupled receptor activity"/>
    <property type="evidence" value="ECO:0007669"/>
    <property type="project" value="UniProtKB-KW"/>
</dbReference>
<evidence type="ECO:0000259" key="12">
    <source>
        <dbReference type="PROSITE" id="PS50262"/>
    </source>
</evidence>
<reference evidence="13" key="1">
    <citation type="submission" date="2012-04" db="EMBL/GenBank/DDBJ databases">
        <title>The Genome Sequence of Loa loa.</title>
        <authorList>
            <consortium name="The Broad Institute Genome Sequencing Platform"/>
            <consortium name="Broad Institute Genome Sequencing Center for Infectious Disease"/>
            <person name="Nutman T.B."/>
            <person name="Fink D.L."/>
            <person name="Russ C."/>
            <person name="Young S."/>
            <person name="Zeng Q."/>
            <person name="Gargeya S."/>
            <person name="Alvarado L."/>
            <person name="Berlin A."/>
            <person name="Chapman S.B."/>
            <person name="Chen Z."/>
            <person name="Freedman E."/>
            <person name="Gellesch M."/>
            <person name="Goldberg J."/>
            <person name="Griggs A."/>
            <person name="Gujja S."/>
            <person name="Heilman E.R."/>
            <person name="Heiman D."/>
            <person name="Howarth C."/>
            <person name="Mehta T."/>
            <person name="Neiman D."/>
            <person name="Pearson M."/>
            <person name="Roberts A."/>
            <person name="Saif S."/>
            <person name="Shea T."/>
            <person name="Shenoy N."/>
            <person name="Sisk P."/>
            <person name="Stolte C."/>
            <person name="Sykes S."/>
            <person name="White J."/>
            <person name="Yandava C."/>
            <person name="Haas B."/>
            <person name="Henn M.R."/>
            <person name="Nusbaum C."/>
            <person name="Birren B."/>
        </authorList>
    </citation>
    <scope>NUCLEOTIDE SEQUENCE [LARGE SCALE GENOMIC DNA]</scope>
</reference>
<feature type="signal peptide" evidence="11">
    <location>
        <begin position="1"/>
        <end position="21"/>
    </location>
</feature>